<comment type="caution">
    <text evidence="2">The sequence shown here is derived from an EMBL/GenBank/DDBJ whole genome shotgun (WGS) entry which is preliminary data.</text>
</comment>
<sequence length="130" mass="14519">MDWYLPITILPGLGMLILSTTNQMMELSKETGVLVSKKCNDFQHKVANKKIKQLGLLTKAATYLYVASGLYVLSGILEALHNSLPFNVADMALYVGTALVFVALTMLAAYAYRDVKIRKFQYDNNHLAEE</sequence>
<protein>
    <recommendedName>
        <fullName evidence="4">DUF2721 domain-containing protein</fullName>
    </recommendedName>
</protein>
<accession>A0ABS9SKJ7</accession>
<feature type="transmembrane region" description="Helical" evidence="1">
    <location>
        <begin position="60"/>
        <end position="80"/>
    </location>
</feature>
<reference evidence="2 3" key="1">
    <citation type="submission" date="2022-02" db="EMBL/GenBank/DDBJ databases">
        <authorList>
            <person name="Min J."/>
        </authorList>
    </citation>
    <scope>NUCLEOTIDE SEQUENCE [LARGE SCALE GENOMIC DNA]</scope>
    <source>
        <strain evidence="2 3">GR10-1</strain>
    </source>
</reference>
<keyword evidence="3" id="KW-1185">Reference proteome</keyword>
<keyword evidence="1" id="KW-0812">Transmembrane</keyword>
<keyword evidence="1" id="KW-0472">Membrane</keyword>
<evidence type="ECO:0000313" key="2">
    <source>
        <dbReference type="EMBL" id="MCH5598904.1"/>
    </source>
</evidence>
<gene>
    <name evidence="2" type="ORF">MKP09_13805</name>
</gene>
<dbReference type="Proteomes" id="UP001202248">
    <property type="component" value="Unassembled WGS sequence"/>
</dbReference>
<evidence type="ECO:0008006" key="4">
    <source>
        <dbReference type="Google" id="ProtNLM"/>
    </source>
</evidence>
<dbReference type="EMBL" id="JAKWBL010000002">
    <property type="protein sequence ID" value="MCH5598904.1"/>
    <property type="molecule type" value="Genomic_DNA"/>
</dbReference>
<organism evidence="2 3">
    <name type="scientific">Niabella ginsengisoli</name>
    <dbReference type="NCBI Taxonomy" id="522298"/>
    <lineage>
        <taxon>Bacteria</taxon>
        <taxon>Pseudomonadati</taxon>
        <taxon>Bacteroidota</taxon>
        <taxon>Chitinophagia</taxon>
        <taxon>Chitinophagales</taxon>
        <taxon>Chitinophagaceae</taxon>
        <taxon>Niabella</taxon>
    </lineage>
</organism>
<feature type="transmembrane region" description="Helical" evidence="1">
    <location>
        <begin position="92"/>
        <end position="112"/>
    </location>
</feature>
<evidence type="ECO:0000313" key="3">
    <source>
        <dbReference type="Proteomes" id="UP001202248"/>
    </source>
</evidence>
<proteinExistence type="predicted"/>
<evidence type="ECO:0000256" key="1">
    <source>
        <dbReference type="SAM" id="Phobius"/>
    </source>
</evidence>
<name>A0ABS9SKJ7_9BACT</name>
<dbReference type="RefSeq" id="WP_240830570.1">
    <property type="nucleotide sequence ID" value="NZ_JAKWBL010000002.1"/>
</dbReference>
<keyword evidence="1" id="KW-1133">Transmembrane helix</keyword>